<dbReference type="Proteomes" id="UP000247540">
    <property type="component" value="Unassembled WGS sequence"/>
</dbReference>
<reference evidence="1 2" key="1">
    <citation type="submission" date="2018-06" db="EMBL/GenBank/DDBJ databases">
        <title>Genomic Encyclopedia of Type Strains, Phase III (KMG-III): the genomes of soil and plant-associated and newly described type strains.</title>
        <authorList>
            <person name="Whitman W."/>
        </authorList>
    </citation>
    <scope>NUCLEOTIDE SEQUENCE [LARGE SCALE GENOMIC DNA]</scope>
    <source>
        <strain evidence="1 2">CECT 7646</strain>
    </source>
</reference>
<dbReference type="AlphaFoldDB" id="A0A318SG42"/>
<evidence type="ECO:0000313" key="1">
    <source>
        <dbReference type="EMBL" id="PYE77804.1"/>
    </source>
</evidence>
<proteinExistence type="predicted"/>
<keyword evidence="2" id="KW-1185">Reference proteome</keyword>
<dbReference type="RefSeq" id="WP_110465749.1">
    <property type="nucleotide sequence ID" value="NZ_JAMOFZ010000012.1"/>
</dbReference>
<organism evidence="1 2">
    <name type="scientific">Xylophilus ampelinus</name>
    <dbReference type="NCBI Taxonomy" id="54067"/>
    <lineage>
        <taxon>Bacteria</taxon>
        <taxon>Pseudomonadati</taxon>
        <taxon>Pseudomonadota</taxon>
        <taxon>Betaproteobacteria</taxon>
        <taxon>Burkholderiales</taxon>
        <taxon>Xylophilus</taxon>
    </lineage>
</organism>
<sequence>MGIREAIEDWQQFDRVRPGLPGEHLAVAGIGTALVAAALRTDCRMTSVLQAMAGGALLFRAASGRDGISRLFRDHRPEVAMRRDAIDFGLD</sequence>
<protein>
    <submittedName>
        <fullName evidence="1">Uncharacterized protein</fullName>
    </submittedName>
</protein>
<comment type="caution">
    <text evidence="1">The sequence shown here is derived from an EMBL/GenBank/DDBJ whole genome shotgun (WGS) entry which is preliminary data.</text>
</comment>
<evidence type="ECO:0000313" key="2">
    <source>
        <dbReference type="Proteomes" id="UP000247540"/>
    </source>
</evidence>
<gene>
    <name evidence="1" type="ORF">DFQ15_11255</name>
</gene>
<accession>A0A318SG42</accession>
<dbReference type="OrthoDB" id="8913610at2"/>
<name>A0A318SG42_9BURK</name>
<dbReference type="EMBL" id="QJTC01000012">
    <property type="protein sequence ID" value="PYE77804.1"/>
    <property type="molecule type" value="Genomic_DNA"/>
</dbReference>